<protein>
    <submittedName>
        <fullName evidence="3">MaoC family dehydratase</fullName>
    </submittedName>
</protein>
<organism evidence="3 4">
    <name type="scientific">Nonomuraea corallina</name>
    <dbReference type="NCBI Taxonomy" id="2989783"/>
    <lineage>
        <taxon>Bacteria</taxon>
        <taxon>Bacillati</taxon>
        <taxon>Actinomycetota</taxon>
        <taxon>Actinomycetes</taxon>
        <taxon>Streptosporangiales</taxon>
        <taxon>Streptosporangiaceae</taxon>
        <taxon>Nonomuraea</taxon>
    </lineage>
</organism>
<comment type="caution">
    <text evidence="3">The sequence shown here is derived from an EMBL/GenBank/DDBJ whole genome shotgun (WGS) entry which is preliminary data.</text>
</comment>
<dbReference type="InterPro" id="IPR029069">
    <property type="entry name" value="HotDog_dom_sf"/>
</dbReference>
<evidence type="ECO:0000313" key="4">
    <source>
        <dbReference type="Proteomes" id="UP001144036"/>
    </source>
</evidence>
<evidence type="ECO:0000259" key="2">
    <source>
        <dbReference type="Pfam" id="PF01575"/>
    </source>
</evidence>
<dbReference type="CDD" id="cd03450">
    <property type="entry name" value="NodN"/>
    <property type="match status" value="1"/>
</dbReference>
<dbReference type="Proteomes" id="UP001144036">
    <property type="component" value="Unassembled WGS sequence"/>
</dbReference>
<feature type="domain" description="MaoC-like" evidence="2">
    <location>
        <begin position="10"/>
        <end position="117"/>
    </location>
</feature>
<dbReference type="RefSeq" id="WP_270154390.1">
    <property type="nucleotide sequence ID" value="NZ_JAPNNL010000024.1"/>
</dbReference>
<dbReference type="InterPro" id="IPR002539">
    <property type="entry name" value="MaoC-like_dom"/>
</dbReference>
<dbReference type="Gene3D" id="3.10.129.10">
    <property type="entry name" value="Hotdog Thioesterase"/>
    <property type="match status" value="1"/>
</dbReference>
<sequence length="152" mass="16334">MRVFTSLDEFAAQAGQTLGTSDWLQIGQERIGTFADATGDHQWIHVDPVRAADGPFGATIAHGYLSLSLLPVLVGTIYRVEGLRMAVNYGLNKVRFPSPVPVGSRVRVTTELREAKEASGGVMAVLGSTMEIEGGKKPAVVAETITLYYPQD</sequence>
<keyword evidence="4" id="KW-1185">Reference proteome</keyword>
<evidence type="ECO:0000256" key="1">
    <source>
        <dbReference type="ARBA" id="ARBA00005254"/>
    </source>
</evidence>
<dbReference type="SUPFAM" id="SSF54637">
    <property type="entry name" value="Thioesterase/thiol ester dehydrase-isomerase"/>
    <property type="match status" value="1"/>
</dbReference>
<evidence type="ECO:0000313" key="3">
    <source>
        <dbReference type="EMBL" id="MDA0633579.1"/>
    </source>
</evidence>
<proteinExistence type="inferred from homology"/>
<reference evidence="3" key="1">
    <citation type="submission" date="2022-11" db="EMBL/GenBank/DDBJ databases">
        <title>Nonomuraea corallina sp. nov., a new species of the genus Nonomuraea isolated from sea side sediment in Thai sea.</title>
        <authorList>
            <person name="Ngamcharungchit C."/>
            <person name="Matsumoto A."/>
            <person name="Suriyachadkun C."/>
            <person name="Panbangred W."/>
            <person name="Inahashi Y."/>
            <person name="Intra B."/>
        </authorList>
    </citation>
    <scope>NUCLEOTIDE SEQUENCE</scope>
    <source>
        <strain evidence="3">MCN248</strain>
    </source>
</reference>
<dbReference type="InterPro" id="IPR039375">
    <property type="entry name" value="NodN-like"/>
</dbReference>
<comment type="similarity">
    <text evidence="1">Belongs to the enoyl-CoA hydratase/isomerase family.</text>
</comment>
<dbReference type="Pfam" id="PF01575">
    <property type="entry name" value="MaoC_dehydratas"/>
    <property type="match status" value="1"/>
</dbReference>
<dbReference type="EMBL" id="JAPNNL010000024">
    <property type="protein sequence ID" value="MDA0633579.1"/>
    <property type="molecule type" value="Genomic_DNA"/>
</dbReference>
<gene>
    <name evidence="3" type="ORF">OUY22_09125</name>
</gene>
<dbReference type="PANTHER" id="PTHR42993">
    <property type="entry name" value="MAOC-LIKE DEHYDRATASE DOMAIN-CONTAINING PROTEIN"/>
    <property type="match status" value="1"/>
</dbReference>
<accession>A0ABT4S8T4</accession>
<name>A0ABT4S8T4_9ACTN</name>
<dbReference type="PANTHER" id="PTHR42993:SF1">
    <property type="entry name" value="MAOC-LIKE DEHYDRATASE DOMAIN-CONTAINING PROTEIN"/>
    <property type="match status" value="1"/>
</dbReference>